<dbReference type="PANTHER" id="PTHR22977:SF1">
    <property type="entry name" value="COX ASSEMBLY MITOCHONDRIAL PROTEIN 2 HOMOLOG"/>
    <property type="match status" value="1"/>
</dbReference>
<dbReference type="GO" id="GO:0005743">
    <property type="term" value="C:mitochondrial inner membrane"/>
    <property type="evidence" value="ECO:0007669"/>
    <property type="project" value="UniProtKB-SubCell"/>
</dbReference>
<dbReference type="STRING" id="77044.A0A1S8A603"/>
<evidence type="ECO:0000256" key="3">
    <source>
        <dbReference type="ARBA" id="ARBA00023157"/>
    </source>
</evidence>
<dbReference type="Proteomes" id="UP000054516">
    <property type="component" value="Unassembled WGS sequence"/>
</dbReference>
<comment type="function">
    <text evidence="4">Required for mitochondrial cytochrome c oxidase (COX) assembly and respiration.</text>
</comment>
<evidence type="ECO:0000256" key="4">
    <source>
        <dbReference type="RuleBase" id="RU364104"/>
    </source>
</evidence>
<dbReference type="InterPro" id="IPR013892">
    <property type="entry name" value="Cyt_c_biogenesis_Cmc1-like"/>
</dbReference>
<reference evidence="5" key="1">
    <citation type="submission" date="2016-03" db="EMBL/GenBank/DDBJ databases">
        <title>Draft genome sequence of Rosellinia necatrix.</title>
        <authorList>
            <person name="Kanematsu S."/>
        </authorList>
    </citation>
    <scope>NUCLEOTIDE SEQUENCE [LARGE SCALE GENOMIC DNA]</scope>
    <source>
        <strain evidence="5">W97</strain>
    </source>
</reference>
<evidence type="ECO:0000313" key="5">
    <source>
        <dbReference type="EMBL" id="GAW25140.1"/>
    </source>
</evidence>
<keyword evidence="6" id="KW-1185">Reference proteome</keyword>
<keyword evidence="4" id="KW-0999">Mitochondrion inner membrane</keyword>
<keyword evidence="4" id="KW-0472">Membrane</keyword>
<keyword evidence="3" id="KW-1015">Disulfide bond</keyword>
<comment type="subcellular location">
    <subcellularLocation>
        <location evidence="4">Mitochondrion inner membrane</location>
    </subcellularLocation>
</comment>
<dbReference type="EMBL" id="DF977447">
    <property type="protein sequence ID" value="GAW25140.1"/>
    <property type="molecule type" value="Genomic_DNA"/>
</dbReference>
<protein>
    <recommendedName>
        <fullName evidence="4">COX assembly mitochondrial protein</fullName>
    </recommendedName>
</protein>
<dbReference type="PANTHER" id="PTHR22977">
    <property type="entry name" value="COX ASSEMBLY MITOCHONDRIAL PROTEIN"/>
    <property type="match status" value="1"/>
</dbReference>
<sequence length="80" mass="9320">MHPHLHTKDNTACEEIMTALEDCHARGFLWKSMGMCNDAKHQVNMCLRAERLKRTAVNREAARVKREKVKKVWAEIDENS</sequence>
<dbReference type="Pfam" id="PF08583">
    <property type="entry name" value="Cmc1"/>
    <property type="match status" value="1"/>
</dbReference>
<organism evidence="5">
    <name type="scientific">Rosellinia necatrix</name>
    <name type="common">White root-rot fungus</name>
    <dbReference type="NCBI Taxonomy" id="77044"/>
    <lineage>
        <taxon>Eukaryota</taxon>
        <taxon>Fungi</taxon>
        <taxon>Dikarya</taxon>
        <taxon>Ascomycota</taxon>
        <taxon>Pezizomycotina</taxon>
        <taxon>Sordariomycetes</taxon>
        <taxon>Xylariomycetidae</taxon>
        <taxon>Xylariales</taxon>
        <taxon>Xylariaceae</taxon>
        <taxon>Rosellinia</taxon>
    </lineage>
</organism>
<accession>A0A1S8A603</accession>
<dbReference type="AlphaFoldDB" id="A0A1S8A603"/>
<dbReference type="OMA" id="PYNANCE"/>
<gene>
    <name evidence="5" type="ORF">SAMD00023353_0200880</name>
</gene>
<evidence type="ECO:0000313" key="6">
    <source>
        <dbReference type="Proteomes" id="UP000054516"/>
    </source>
</evidence>
<name>A0A1S8A603_ROSNE</name>
<keyword evidence="4" id="KW-0143">Chaperone</keyword>
<evidence type="ECO:0000256" key="1">
    <source>
        <dbReference type="ARBA" id="ARBA00007347"/>
    </source>
</evidence>
<comment type="similarity">
    <text evidence="1 4">Belongs to the CMC family.</text>
</comment>
<proteinExistence type="inferred from homology"/>
<dbReference type="OrthoDB" id="532630at2759"/>
<keyword evidence="2 4" id="KW-0496">Mitochondrion</keyword>
<evidence type="ECO:0000256" key="2">
    <source>
        <dbReference type="ARBA" id="ARBA00023128"/>
    </source>
</evidence>